<evidence type="ECO:0000313" key="4">
    <source>
        <dbReference type="Proteomes" id="UP001596504"/>
    </source>
</evidence>
<organism evidence="3 4">
    <name type="scientific">Saccharopolyspora griseoalba</name>
    <dbReference type="NCBI Taxonomy" id="1431848"/>
    <lineage>
        <taxon>Bacteria</taxon>
        <taxon>Bacillati</taxon>
        <taxon>Actinomycetota</taxon>
        <taxon>Actinomycetes</taxon>
        <taxon>Pseudonocardiales</taxon>
        <taxon>Pseudonocardiaceae</taxon>
        <taxon>Saccharopolyspora</taxon>
    </lineage>
</organism>
<gene>
    <name evidence="3" type="ORF">ACFQRI_06665</name>
</gene>
<dbReference type="Proteomes" id="UP001596504">
    <property type="component" value="Unassembled WGS sequence"/>
</dbReference>
<reference evidence="4" key="1">
    <citation type="journal article" date="2019" name="Int. J. Syst. Evol. Microbiol.">
        <title>The Global Catalogue of Microorganisms (GCM) 10K type strain sequencing project: providing services to taxonomists for standard genome sequencing and annotation.</title>
        <authorList>
            <consortium name="The Broad Institute Genomics Platform"/>
            <consortium name="The Broad Institute Genome Sequencing Center for Infectious Disease"/>
            <person name="Wu L."/>
            <person name="Ma J."/>
        </authorList>
    </citation>
    <scope>NUCLEOTIDE SEQUENCE [LARGE SCALE GENOMIC DNA]</scope>
    <source>
        <strain evidence="4">WLHS5</strain>
    </source>
</reference>
<comment type="caution">
    <text evidence="3">The sequence shown here is derived from an EMBL/GenBank/DDBJ whole genome shotgun (WGS) entry which is preliminary data.</text>
</comment>
<evidence type="ECO:0000259" key="2">
    <source>
        <dbReference type="Pfam" id="PF13400"/>
    </source>
</evidence>
<proteinExistence type="predicted"/>
<keyword evidence="4" id="KW-1185">Reference proteome</keyword>
<dbReference type="RefSeq" id="WP_380665611.1">
    <property type="nucleotide sequence ID" value="NZ_JBHTCJ010000003.1"/>
</dbReference>
<name>A0ABW2LHT0_9PSEU</name>
<evidence type="ECO:0000313" key="3">
    <source>
        <dbReference type="EMBL" id="MFC7341090.1"/>
    </source>
</evidence>
<sequence length="133" mass="13264">MTALAAVLSLALPALLWFAVQLGAATITRHRAEGAADLAALAAAAHAAQGHQGACGRARRVVEAMGGVLDECRTSGRHARVEVSAPAPEVLGVGRSASARAHSGPVGGHHPGLTTNGRRAVPGPLIGAPERPG</sequence>
<protein>
    <submittedName>
        <fullName evidence="3">Rv3654c family TadE-like protein</fullName>
    </submittedName>
</protein>
<feature type="domain" description="Putative Flp pilus-assembly TadG-like N-terminal" evidence="2">
    <location>
        <begin position="2"/>
        <end position="45"/>
    </location>
</feature>
<evidence type="ECO:0000256" key="1">
    <source>
        <dbReference type="SAM" id="MobiDB-lite"/>
    </source>
</evidence>
<accession>A0ABW2LHT0</accession>
<dbReference type="Pfam" id="PF13400">
    <property type="entry name" value="Tad"/>
    <property type="match status" value="1"/>
</dbReference>
<dbReference type="NCBIfam" id="TIGR03816">
    <property type="entry name" value="tadE_like_DECH"/>
    <property type="match status" value="1"/>
</dbReference>
<dbReference type="InterPro" id="IPR021202">
    <property type="entry name" value="Rv3654c-like"/>
</dbReference>
<dbReference type="EMBL" id="JBHTCJ010000003">
    <property type="protein sequence ID" value="MFC7341090.1"/>
    <property type="molecule type" value="Genomic_DNA"/>
</dbReference>
<feature type="region of interest" description="Disordered" evidence="1">
    <location>
        <begin position="95"/>
        <end position="133"/>
    </location>
</feature>
<dbReference type="InterPro" id="IPR028087">
    <property type="entry name" value="Tad_N"/>
</dbReference>